<evidence type="ECO:0000256" key="1">
    <source>
        <dbReference type="ARBA" id="ARBA00008072"/>
    </source>
</evidence>
<feature type="domain" description="Enoyl reductase (ER)" evidence="4">
    <location>
        <begin position="27"/>
        <end position="364"/>
    </location>
</feature>
<dbReference type="InterPro" id="IPR011032">
    <property type="entry name" value="GroES-like_sf"/>
</dbReference>
<accession>A0A9N9W0D3</accession>
<dbReference type="CDD" id="cd08249">
    <property type="entry name" value="enoyl_reductase_like"/>
    <property type="match status" value="1"/>
</dbReference>
<dbReference type="InterPro" id="IPR020843">
    <property type="entry name" value="ER"/>
</dbReference>
<name>A0A9N9W0D3_9HYPO</name>
<gene>
    <name evidence="5" type="ORF">CRHIZ90672A_00006437</name>
</gene>
<keyword evidence="3" id="KW-0560">Oxidoreductase</keyword>
<dbReference type="PANTHER" id="PTHR45348:SF6">
    <property type="entry name" value="TRANS-ENOYL REDUCTASE APDC"/>
    <property type="match status" value="1"/>
</dbReference>
<evidence type="ECO:0000313" key="6">
    <source>
        <dbReference type="Proteomes" id="UP000696573"/>
    </source>
</evidence>
<dbReference type="PANTHER" id="PTHR45348">
    <property type="entry name" value="HYPOTHETICAL OXIDOREDUCTASE (EUROFUNG)"/>
    <property type="match status" value="1"/>
</dbReference>
<dbReference type="SUPFAM" id="SSF50129">
    <property type="entry name" value="GroES-like"/>
    <property type="match status" value="1"/>
</dbReference>
<reference evidence="5" key="1">
    <citation type="submission" date="2021-10" db="EMBL/GenBank/DDBJ databases">
        <authorList>
            <person name="Piombo E."/>
        </authorList>
    </citation>
    <scope>NUCLEOTIDE SEQUENCE</scope>
</reference>
<evidence type="ECO:0000259" key="4">
    <source>
        <dbReference type="SMART" id="SM00829"/>
    </source>
</evidence>
<dbReference type="EMBL" id="CABFNQ020000760">
    <property type="protein sequence ID" value="CAH0039003.1"/>
    <property type="molecule type" value="Genomic_DNA"/>
</dbReference>
<protein>
    <recommendedName>
        <fullName evidence="4">Enoyl reductase (ER) domain-containing protein</fullName>
    </recommendedName>
</protein>
<dbReference type="InterPro" id="IPR013154">
    <property type="entry name" value="ADH-like_N"/>
</dbReference>
<proteinExistence type="inferred from homology"/>
<keyword evidence="6" id="KW-1185">Reference proteome</keyword>
<comment type="similarity">
    <text evidence="1">Belongs to the zinc-containing alcohol dehydrogenase family.</text>
</comment>
<dbReference type="OrthoDB" id="48317at2759"/>
<dbReference type="Gene3D" id="3.40.50.720">
    <property type="entry name" value="NAD(P)-binding Rossmann-like Domain"/>
    <property type="match status" value="1"/>
</dbReference>
<dbReference type="SUPFAM" id="SSF51735">
    <property type="entry name" value="NAD(P)-binding Rossmann-fold domains"/>
    <property type="match status" value="1"/>
</dbReference>
<comment type="caution">
    <text evidence="5">The sequence shown here is derived from an EMBL/GenBank/DDBJ whole genome shotgun (WGS) entry which is preliminary data.</text>
</comment>
<organism evidence="5 6">
    <name type="scientific">Clonostachys rhizophaga</name>
    <dbReference type="NCBI Taxonomy" id="160324"/>
    <lineage>
        <taxon>Eukaryota</taxon>
        <taxon>Fungi</taxon>
        <taxon>Dikarya</taxon>
        <taxon>Ascomycota</taxon>
        <taxon>Pezizomycotina</taxon>
        <taxon>Sordariomycetes</taxon>
        <taxon>Hypocreomycetidae</taxon>
        <taxon>Hypocreales</taxon>
        <taxon>Bionectriaceae</taxon>
        <taxon>Clonostachys</taxon>
    </lineage>
</organism>
<evidence type="ECO:0000256" key="2">
    <source>
        <dbReference type="ARBA" id="ARBA00022857"/>
    </source>
</evidence>
<dbReference type="Gene3D" id="3.90.180.10">
    <property type="entry name" value="Medium-chain alcohol dehydrogenases, catalytic domain"/>
    <property type="match status" value="1"/>
</dbReference>
<dbReference type="GO" id="GO:0016651">
    <property type="term" value="F:oxidoreductase activity, acting on NAD(P)H"/>
    <property type="evidence" value="ECO:0007669"/>
    <property type="project" value="InterPro"/>
</dbReference>
<keyword evidence="2" id="KW-0521">NADP</keyword>
<evidence type="ECO:0000313" key="5">
    <source>
        <dbReference type="EMBL" id="CAH0039003.1"/>
    </source>
</evidence>
<dbReference type="Proteomes" id="UP000696573">
    <property type="component" value="Unassembled WGS sequence"/>
</dbReference>
<dbReference type="InterPro" id="IPR036291">
    <property type="entry name" value="NAD(P)-bd_dom_sf"/>
</dbReference>
<dbReference type="SMART" id="SM00829">
    <property type="entry name" value="PKS_ER"/>
    <property type="match status" value="1"/>
</dbReference>
<dbReference type="AlphaFoldDB" id="A0A9N9W0D3"/>
<evidence type="ECO:0000256" key="3">
    <source>
        <dbReference type="ARBA" id="ARBA00023002"/>
    </source>
</evidence>
<dbReference type="Pfam" id="PF08240">
    <property type="entry name" value="ADH_N"/>
    <property type="match status" value="1"/>
</dbReference>
<dbReference type="InterPro" id="IPR047122">
    <property type="entry name" value="Trans-enoyl_RdTase-like"/>
</dbReference>
<sequence length="367" mass="38941">MKTFNTLFIMESSSPPLATMRRAITEKDDGKPQLVDIPMPRLGPDQVHIKPVAMGLNPSDFKMGTAFPRPGAVIGQDMAGTIIAAGENAPFTPGDLVWGGASGCISSNPEYGSFSTHVCAPALLVRRLDPQIDPVEASTLSTALATSALAFWTPDALDLTPITPENPSKDPFKVLVYGGSTASGTIAIQLLRLCGLDPIATCSPHNFDLVRSYGASAIFDYADPATPAAIKAHTGGQLKHVLDCISDAHSVETCFSAMARVGGRYVSLEVVPEELLARRRAVRACFVSAYGIAGDAMDLPGAYGMEADPSKREMGKWAFDMFERLVNTRKIRTHPVERLEGGLAAIIPGLAKLQSGSVSGKKLVAIM</sequence>
<dbReference type="InterPro" id="IPR013149">
    <property type="entry name" value="ADH-like_C"/>
</dbReference>
<dbReference type="Pfam" id="PF00107">
    <property type="entry name" value="ADH_zinc_N"/>
    <property type="match status" value="1"/>
</dbReference>